<feature type="binding site" evidence="8">
    <location>
        <position position="64"/>
    </location>
    <ligand>
        <name>tRNA</name>
        <dbReference type="ChEBI" id="CHEBI:17843"/>
    </ligand>
</feature>
<comment type="function">
    <text evidence="8">Hydrolyzes ribosome-free peptidyl-tRNAs (with 1 or more amino acids incorporated), which drop off the ribosome during protein synthesis, or as a result of ribosome stalling.</text>
</comment>
<feature type="site" description="Stabilizes the basic form of H active site to accept a proton" evidence="8">
    <location>
        <position position="91"/>
    </location>
</feature>
<dbReference type="InterPro" id="IPR018171">
    <property type="entry name" value="Pept_tRNA_hydro_CS"/>
</dbReference>
<keyword evidence="3 8" id="KW-0378">Hydrolase</keyword>
<dbReference type="Pfam" id="PF01195">
    <property type="entry name" value="Pept_tRNA_hydro"/>
    <property type="match status" value="1"/>
</dbReference>
<evidence type="ECO:0000256" key="2">
    <source>
        <dbReference type="ARBA" id="ARBA00022555"/>
    </source>
</evidence>
<evidence type="ECO:0000256" key="3">
    <source>
        <dbReference type="ARBA" id="ARBA00022801"/>
    </source>
</evidence>
<dbReference type="PROSITE" id="PS01195">
    <property type="entry name" value="PEPT_TRNA_HYDROL_1"/>
    <property type="match status" value="1"/>
</dbReference>
<feature type="site" description="Discriminates between blocked and unblocked aminoacyl-tRNA" evidence="8">
    <location>
        <position position="9"/>
    </location>
</feature>
<dbReference type="InterPro" id="IPR001328">
    <property type="entry name" value="Pept_tRNA_hydro"/>
</dbReference>
<dbReference type="CDD" id="cd00462">
    <property type="entry name" value="PTH"/>
    <property type="match status" value="1"/>
</dbReference>
<sequence length="191" mass="21116">MYLIVGLGNPGSQYQGTRHNVGFDVVDRLSERWSIPVKDIKYKGLTGKGSYKGEDVILLKPSTYMNESGRSVIDAVRDLALPLSRVIIVYDDVDLDIGRIRVRRKGSAGGHNGMKSIIYHLESEEFPRVRVGIGTPADGCDMIAHVLGHFSSDERRKVDCAIDLACDAIETIIKDSVYEAMNRFNGLQICG</sequence>
<comment type="similarity">
    <text evidence="5 8 10">Belongs to the PTH family.</text>
</comment>
<evidence type="ECO:0000256" key="1">
    <source>
        <dbReference type="ARBA" id="ARBA00013260"/>
    </source>
</evidence>
<dbReference type="SUPFAM" id="SSF53178">
    <property type="entry name" value="Peptidyl-tRNA hydrolase-like"/>
    <property type="match status" value="1"/>
</dbReference>
<comment type="function">
    <text evidence="8">Catalyzes the release of premature peptidyl moieties from peptidyl-tRNA molecules trapped in stalled 50S ribosomal subunits, and thus maintains levels of free tRNAs and 50S ribosomes.</text>
</comment>
<evidence type="ECO:0000313" key="12">
    <source>
        <dbReference type="Proteomes" id="UP000184088"/>
    </source>
</evidence>
<dbReference type="PANTHER" id="PTHR17224:SF1">
    <property type="entry name" value="PEPTIDYL-TRNA HYDROLASE"/>
    <property type="match status" value="1"/>
</dbReference>
<dbReference type="GO" id="GO:0005737">
    <property type="term" value="C:cytoplasm"/>
    <property type="evidence" value="ECO:0007669"/>
    <property type="project" value="UniProtKB-SubCell"/>
</dbReference>
<comment type="subcellular location">
    <subcellularLocation>
        <location evidence="8">Cytoplasm</location>
    </subcellularLocation>
</comment>
<comment type="catalytic activity">
    <reaction evidence="6 8 9">
        <text>an N-acyl-L-alpha-aminoacyl-tRNA + H2O = an N-acyl-L-amino acid + a tRNA + H(+)</text>
        <dbReference type="Rhea" id="RHEA:54448"/>
        <dbReference type="Rhea" id="RHEA-COMP:10123"/>
        <dbReference type="Rhea" id="RHEA-COMP:13883"/>
        <dbReference type="ChEBI" id="CHEBI:15377"/>
        <dbReference type="ChEBI" id="CHEBI:15378"/>
        <dbReference type="ChEBI" id="CHEBI:59874"/>
        <dbReference type="ChEBI" id="CHEBI:78442"/>
        <dbReference type="ChEBI" id="CHEBI:138191"/>
        <dbReference type="EC" id="3.1.1.29"/>
    </reaction>
</comment>
<dbReference type="OrthoDB" id="9800507at2"/>
<evidence type="ECO:0000256" key="5">
    <source>
        <dbReference type="ARBA" id="ARBA00038063"/>
    </source>
</evidence>
<dbReference type="HAMAP" id="MF_00083">
    <property type="entry name" value="Pept_tRNA_hydro_bact"/>
    <property type="match status" value="1"/>
</dbReference>
<keyword evidence="4 8" id="KW-0694">RNA-binding</keyword>
<proteinExistence type="inferred from homology"/>
<evidence type="ECO:0000256" key="9">
    <source>
        <dbReference type="RuleBase" id="RU000673"/>
    </source>
</evidence>
<feature type="binding site" evidence="8">
    <location>
        <position position="66"/>
    </location>
    <ligand>
        <name>tRNA</name>
        <dbReference type="ChEBI" id="CHEBI:17843"/>
    </ligand>
</feature>
<protein>
    <recommendedName>
        <fullName evidence="7 8">Peptidyl-tRNA hydrolase</fullName>
        <shortName evidence="8">Pth</shortName>
        <ecNumber evidence="1 8">3.1.1.29</ecNumber>
    </recommendedName>
</protein>
<dbReference type="GO" id="GO:0000049">
    <property type="term" value="F:tRNA binding"/>
    <property type="evidence" value="ECO:0007669"/>
    <property type="project" value="UniProtKB-UniRule"/>
</dbReference>
<dbReference type="Gene3D" id="3.40.50.1470">
    <property type="entry name" value="Peptidyl-tRNA hydrolase"/>
    <property type="match status" value="1"/>
</dbReference>
<organism evidence="11 12">
    <name type="scientific">Caldanaerobius fijiensis DSM 17918</name>
    <dbReference type="NCBI Taxonomy" id="1121256"/>
    <lineage>
        <taxon>Bacteria</taxon>
        <taxon>Bacillati</taxon>
        <taxon>Bacillota</taxon>
        <taxon>Clostridia</taxon>
        <taxon>Thermoanaerobacterales</taxon>
        <taxon>Thermoanaerobacteraceae</taxon>
        <taxon>Caldanaerobius</taxon>
    </lineage>
</organism>
<gene>
    <name evidence="8" type="primary">pth</name>
    <name evidence="11" type="ORF">SAMN02746089_01352</name>
</gene>
<keyword evidence="2 8" id="KW-0820">tRNA-binding</keyword>
<dbReference type="EC" id="3.1.1.29" evidence="1 8"/>
<keyword evidence="8" id="KW-0963">Cytoplasm</keyword>
<feature type="binding site" evidence="8">
    <location>
        <position position="112"/>
    </location>
    <ligand>
        <name>tRNA</name>
        <dbReference type="ChEBI" id="CHEBI:17843"/>
    </ligand>
</feature>
<dbReference type="RefSeq" id="WP_073343132.1">
    <property type="nucleotide sequence ID" value="NZ_FQVH01000012.1"/>
</dbReference>
<dbReference type="GO" id="GO:0072344">
    <property type="term" value="P:rescue of stalled ribosome"/>
    <property type="evidence" value="ECO:0007669"/>
    <property type="project" value="UniProtKB-UniRule"/>
</dbReference>
<dbReference type="InterPro" id="IPR036416">
    <property type="entry name" value="Pept_tRNA_hydro_sf"/>
</dbReference>
<name>A0A1M4Z4N6_9THEO</name>
<dbReference type="STRING" id="1121256.SAMN02746089_01352"/>
<evidence type="ECO:0000313" key="11">
    <source>
        <dbReference type="EMBL" id="SHF13011.1"/>
    </source>
</evidence>
<keyword evidence="12" id="KW-1185">Reference proteome</keyword>
<evidence type="ECO:0000256" key="6">
    <source>
        <dbReference type="ARBA" id="ARBA00048707"/>
    </source>
</evidence>
<dbReference type="EMBL" id="FQVH01000012">
    <property type="protein sequence ID" value="SHF13011.1"/>
    <property type="molecule type" value="Genomic_DNA"/>
</dbReference>
<reference evidence="11 12" key="1">
    <citation type="submission" date="2016-11" db="EMBL/GenBank/DDBJ databases">
        <authorList>
            <person name="Jaros S."/>
            <person name="Januszkiewicz K."/>
            <person name="Wedrychowicz H."/>
        </authorList>
    </citation>
    <scope>NUCLEOTIDE SEQUENCE [LARGE SCALE GENOMIC DNA]</scope>
    <source>
        <strain evidence="11 12">DSM 17918</strain>
    </source>
</reference>
<evidence type="ECO:0000256" key="7">
    <source>
        <dbReference type="ARBA" id="ARBA00050038"/>
    </source>
</evidence>
<dbReference type="NCBIfam" id="TIGR00447">
    <property type="entry name" value="pth"/>
    <property type="match status" value="1"/>
</dbReference>
<dbReference type="AlphaFoldDB" id="A0A1M4Z4N6"/>
<dbReference type="Proteomes" id="UP000184088">
    <property type="component" value="Unassembled WGS sequence"/>
</dbReference>
<dbReference type="GO" id="GO:0004045">
    <property type="term" value="F:peptidyl-tRNA hydrolase activity"/>
    <property type="evidence" value="ECO:0007669"/>
    <property type="project" value="UniProtKB-UniRule"/>
</dbReference>
<dbReference type="FunFam" id="3.40.50.1470:FF:000001">
    <property type="entry name" value="Peptidyl-tRNA hydrolase"/>
    <property type="match status" value="1"/>
</dbReference>
<evidence type="ECO:0000256" key="10">
    <source>
        <dbReference type="RuleBase" id="RU004320"/>
    </source>
</evidence>
<feature type="active site" description="Proton acceptor" evidence="8">
    <location>
        <position position="19"/>
    </location>
</feature>
<feature type="binding site" evidence="8">
    <location>
        <position position="14"/>
    </location>
    <ligand>
        <name>tRNA</name>
        <dbReference type="ChEBI" id="CHEBI:17843"/>
    </ligand>
</feature>
<dbReference type="GO" id="GO:0006515">
    <property type="term" value="P:protein quality control for misfolded or incompletely synthesized proteins"/>
    <property type="evidence" value="ECO:0007669"/>
    <property type="project" value="UniProtKB-UniRule"/>
</dbReference>
<accession>A0A1M4Z4N6</accession>
<dbReference type="PROSITE" id="PS01196">
    <property type="entry name" value="PEPT_TRNA_HYDROL_2"/>
    <property type="match status" value="1"/>
</dbReference>
<evidence type="ECO:0000256" key="8">
    <source>
        <dbReference type="HAMAP-Rule" id="MF_00083"/>
    </source>
</evidence>
<comment type="subunit">
    <text evidence="8">Monomer.</text>
</comment>
<evidence type="ECO:0000256" key="4">
    <source>
        <dbReference type="ARBA" id="ARBA00022884"/>
    </source>
</evidence>
<dbReference type="PANTHER" id="PTHR17224">
    <property type="entry name" value="PEPTIDYL-TRNA HYDROLASE"/>
    <property type="match status" value="1"/>
</dbReference>